<sequence length="119" mass="13543">MQRIHPEARCIGAYEINEDAISVYKRHFEHHEILEDVTEVEVFPKVDLIIKEAPCQSFSVMGHRNGFDDIRGGIFVKVIETLKRTVLSGNAPGHVLFEKVVMKGELRDRITELLEDALG</sequence>
<evidence type="ECO:0000313" key="3">
    <source>
        <dbReference type="EMBL" id="KAJ3050892.1"/>
    </source>
</evidence>
<evidence type="ECO:0000256" key="2">
    <source>
        <dbReference type="ARBA" id="ARBA00022679"/>
    </source>
</evidence>
<dbReference type="AlphaFoldDB" id="A0AAD5SCZ6"/>
<protein>
    <recommendedName>
        <fullName evidence="5">DNA (cytosine-5-)-methyltransferase</fullName>
    </recommendedName>
</protein>
<evidence type="ECO:0000256" key="1">
    <source>
        <dbReference type="ARBA" id="ARBA00022603"/>
    </source>
</evidence>
<name>A0AAD5SCZ6_9FUNG</name>
<gene>
    <name evidence="3" type="ORF">HK097_008124</name>
</gene>
<comment type="caution">
    <text evidence="3">The sequence shown here is derived from an EMBL/GenBank/DDBJ whole genome shotgun (WGS) entry which is preliminary data.</text>
</comment>
<dbReference type="Pfam" id="PF00145">
    <property type="entry name" value="DNA_methylase"/>
    <property type="match status" value="1"/>
</dbReference>
<reference evidence="3" key="1">
    <citation type="submission" date="2020-05" db="EMBL/GenBank/DDBJ databases">
        <title>Phylogenomic resolution of chytrid fungi.</title>
        <authorList>
            <person name="Stajich J.E."/>
            <person name="Amses K."/>
            <person name="Simmons R."/>
            <person name="Seto K."/>
            <person name="Myers J."/>
            <person name="Bonds A."/>
            <person name="Quandt C.A."/>
            <person name="Barry K."/>
            <person name="Liu P."/>
            <person name="Grigoriev I."/>
            <person name="Longcore J.E."/>
            <person name="James T.Y."/>
        </authorList>
    </citation>
    <scope>NUCLEOTIDE SEQUENCE</scope>
    <source>
        <strain evidence="3">JEL0318</strain>
    </source>
</reference>
<dbReference type="Gene3D" id="3.40.50.150">
    <property type="entry name" value="Vaccinia Virus protein VP39"/>
    <property type="match status" value="1"/>
</dbReference>
<evidence type="ECO:0000313" key="4">
    <source>
        <dbReference type="Proteomes" id="UP001212841"/>
    </source>
</evidence>
<evidence type="ECO:0008006" key="5">
    <source>
        <dbReference type="Google" id="ProtNLM"/>
    </source>
</evidence>
<dbReference type="InterPro" id="IPR001525">
    <property type="entry name" value="C5_MeTfrase"/>
</dbReference>
<dbReference type="InterPro" id="IPR029063">
    <property type="entry name" value="SAM-dependent_MTases_sf"/>
</dbReference>
<dbReference type="GO" id="GO:0032259">
    <property type="term" value="P:methylation"/>
    <property type="evidence" value="ECO:0007669"/>
    <property type="project" value="UniProtKB-KW"/>
</dbReference>
<dbReference type="Proteomes" id="UP001212841">
    <property type="component" value="Unassembled WGS sequence"/>
</dbReference>
<keyword evidence="1" id="KW-0489">Methyltransferase</keyword>
<keyword evidence="4" id="KW-1185">Reference proteome</keyword>
<keyword evidence="2" id="KW-0808">Transferase</keyword>
<dbReference type="EMBL" id="JADGJD010000459">
    <property type="protein sequence ID" value="KAJ3050892.1"/>
    <property type="molecule type" value="Genomic_DNA"/>
</dbReference>
<proteinExistence type="predicted"/>
<dbReference type="SUPFAM" id="SSF53335">
    <property type="entry name" value="S-adenosyl-L-methionine-dependent methyltransferases"/>
    <property type="match status" value="1"/>
</dbReference>
<dbReference type="GO" id="GO:0008168">
    <property type="term" value="F:methyltransferase activity"/>
    <property type="evidence" value="ECO:0007669"/>
    <property type="project" value="UniProtKB-KW"/>
</dbReference>
<organism evidence="3 4">
    <name type="scientific">Rhizophlyctis rosea</name>
    <dbReference type="NCBI Taxonomy" id="64517"/>
    <lineage>
        <taxon>Eukaryota</taxon>
        <taxon>Fungi</taxon>
        <taxon>Fungi incertae sedis</taxon>
        <taxon>Chytridiomycota</taxon>
        <taxon>Chytridiomycota incertae sedis</taxon>
        <taxon>Chytridiomycetes</taxon>
        <taxon>Rhizophlyctidales</taxon>
        <taxon>Rhizophlyctidaceae</taxon>
        <taxon>Rhizophlyctis</taxon>
    </lineage>
</organism>
<accession>A0AAD5SCZ6</accession>